<reference evidence="4" key="1">
    <citation type="submission" date="2010-07" db="EMBL/GenBank/DDBJ databases">
        <title>The genome sequence of Gaeumannomyces graminis var. tritici strain R3-111a-1.</title>
        <authorList>
            <consortium name="The Broad Institute Genome Sequencing Platform"/>
            <person name="Ma L.-J."/>
            <person name="Dead R."/>
            <person name="Young S."/>
            <person name="Zeng Q."/>
            <person name="Koehrsen M."/>
            <person name="Alvarado L."/>
            <person name="Berlin A."/>
            <person name="Chapman S.B."/>
            <person name="Chen Z."/>
            <person name="Freedman E."/>
            <person name="Gellesch M."/>
            <person name="Goldberg J."/>
            <person name="Griggs A."/>
            <person name="Gujja S."/>
            <person name="Heilman E.R."/>
            <person name="Heiman D."/>
            <person name="Hepburn T."/>
            <person name="Howarth C."/>
            <person name="Jen D."/>
            <person name="Larson L."/>
            <person name="Mehta T."/>
            <person name="Neiman D."/>
            <person name="Pearson M."/>
            <person name="Roberts A."/>
            <person name="Saif S."/>
            <person name="Shea T."/>
            <person name="Shenoy N."/>
            <person name="Sisk P."/>
            <person name="Stolte C."/>
            <person name="Sykes S."/>
            <person name="Walk T."/>
            <person name="White J."/>
            <person name="Yandava C."/>
            <person name="Haas B."/>
            <person name="Nusbaum C."/>
            <person name="Birren B."/>
        </authorList>
    </citation>
    <scope>NUCLEOTIDE SEQUENCE [LARGE SCALE GENOMIC DNA]</scope>
    <source>
        <strain evidence="4">R3-111a-1</strain>
    </source>
</reference>
<feature type="compositionally biased region" description="Low complexity" evidence="1">
    <location>
        <begin position="39"/>
        <end position="64"/>
    </location>
</feature>
<evidence type="ECO:0000313" key="4">
    <source>
        <dbReference type="Proteomes" id="UP000006039"/>
    </source>
</evidence>
<reference evidence="3" key="5">
    <citation type="submission" date="2018-04" db="UniProtKB">
        <authorList>
            <consortium name="EnsemblFungi"/>
        </authorList>
    </citation>
    <scope>IDENTIFICATION</scope>
    <source>
        <strain evidence="3">R3-111a-1</strain>
    </source>
</reference>
<dbReference type="GeneID" id="20351616"/>
<feature type="region of interest" description="Disordered" evidence="1">
    <location>
        <begin position="1"/>
        <end position="100"/>
    </location>
</feature>
<reference evidence="3" key="4">
    <citation type="journal article" date="2015" name="G3 (Bethesda)">
        <title>Genome sequences of three phytopathogenic species of the Magnaporthaceae family of fungi.</title>
        <authorList>
            <person name="Okagaki L.H."/>
            <person name="Nunes C.C."/>
            <person name="Sailsbery J."/>
            <person name="Clay B."/>
            <person name="Brown D."/>
            <person name="John T."/>
            <person name="Oh Y."/>
            <person name="Young N."/>
            <person name="Fitzgerald M."/>
            <person name="Haas B.J."/>
            <person name="Zeng Q."/>
            <person name="Young S."/>
            <person name="Adiconis X."/>
            <person name="Fan L."/>
            <person name="Levin J.Z."/>
            <person name="Mitchell T.K."/>
            <person name="Okubara P.A."/>
            <person name="Farman M.L."/>
            <person name="Kohn L.M."/>
            <person name="Birren B."/>
            <person name="Ma L.-J."/>
            <person name="Dean R.A."/>
        </authorList>
    </citation>
    <scope>NUCLEOTIDE SEQUENCE</scope>
    <source>
        <strain evidence="3">R3-111a-1</strain>
    </source>
</reference>
<accession>J3PCD5</accession>
<evidence type="ECO:0000313" key="2">
    <source>
        <dbReference type="EMBL" id="EJT71905.1"/>
    </source>
</evidence>
<dbReference type="AlphaFoldDB" id="J3PCD5"/>
<proteinExistence type="predicted"/>
<dbReference type="HOGENOM" id="CLU_1402516_0_0_1"/>
<dbReference type="Proteomes" id="UP000006039">
    <property type="component" value="Unassembled WGS sequence"/>
</dbReference>
<keyword evidence="4" id="KW-1185">Reference proteome</keyword>
<dbReference type="EMBL" id="GL385400">
    <property type="protein sequence ID" value="EJT71905.1"/>
    <property type="molecule type" value="Genomic_DNA"/>
</dbReference>
<protein>
    <submittedName>
        <fullName evidence="2 3">Uncharacterized protein</fullName>
    </submittedName>
</protein>
<dbReference type="EnsemblFungi" id="EJT71905">
    <property type="protein sequence ID" value="EJT71905"/>
    <property type="gene ID" value="GGTG_11158"/>
</dbReference>
<reference evidence="2" key="2">
    <citation type="submission" date="2010-07" db="EMBL/GenBank/DDBJ databases">
        <authorList>
            <consortium name="The Broad Institute Genome Sequencing Platform"/>
            <consortium name="Broad Institute Genome Sequencing Center for Infectious Disease"/>
            <person name="Ma L.-J."/>
            <person name="Dead R."/>
            <person name="Young S."/>
            <person name="Zeng Q."/>
            <person name="Koehrsen M."/>
            <person name="Alvarado L."/>
            <person name="Berlin A."/>
            <person name="Chapman S.B."/>
            <person name="Chen Z."/>
            <person name="Freedman E."/>
            <person name="Gellesch M."/>
            <person name="Goldberg J."/>
            <person name="Griggs A."/>
            <person name="Gujja S."/>
            <person name="Heilman E.R."/>
            <person name="Heiman D."/>
            <person name="Hepburn T."/>
            <person name="Howarth C."/>
            <person name="Jen D."/>
            <person name="Larson L."/>
            <person name="Mehta T."/>
            <person name="Neiman D."/>
            <person name="Pearson M."/>
            <person name="Roberts A."/>
            <person name="Saif S."/>
            <person name="Shea T."/>
            <person name="Shenoy N."/>
            <person name="Sisk P."/>
            <person name="Stolte C."/>
            <person name="Sykes S."/>
            <person name="Walk T."/>
            <person name="White J."/>
            <person name="Yandava C."/>
            <person name="Haas B."/>
            <person name="Nusbaum C."/>
            <person name="Birren B."/>
        </authorList>
    </citation>
    <scope>NUCLEOTIDE SEQUENCE</scope>
    <source>
        <strain evidence="2">R3-111a-1</strain>
    </source>
</reference>
<dbReference type="VEuPathDB" id="FungiDB:GGTG_11158"/>
<evidence type="ECO:0000313" key="3">
    <source>
        <dbReference type="EnsemblFungi" id="EJT71905"/>
    </source>
</evidence>
<name>J3PCD5_GAET3</name>
<gene>
    <name evidence="3" type="primary">20351616</name>
    <name evidence="2" type="ORF">GGTG_11158</name>
</gene>
<reference evidence="2" key="3">
    <citation type="submission" date="2010-09" db="EMBL/GenBank/DDBJ databases">
        <title>Annotation of Gaeumannomyces graminis var. tritici R3-111a-1.</title>
        <authorList>
            <consortium name="The Broad Institute Genome Sequencing Platform"/>
            <person name="Ma L.-J."/>
            <person name="Dead R."/>
            <person name="Young S.K."/>
            <person name="Zeng Q."/>
            <person name="Gargeya S."/>
            <person name="Fitzgerald M."/>
            <person name="Haas B."/>
            <person name="Abouelleil A."/>
            <person name="Alvarado L."/>
            <person name="Arachchi H.M."/>
            <person name="Berlin A."/>
            <person name="Brown A."/>
            <person name="Chapman S.B."/>
            <person name="Chen Z."/>
            <person name="Dunbar C."/>
            <person name="Freedman E."/>
            <person name="Gearin G."/>
            <person name="Gellesch M."/>
            <person name="Goldberg J."/>
            <person name="Griggs A."/>
            <person name="Gujja S."/>
            <person name="Heiman D."/>
            <person name="Howarth C."/>
            <person name="Larson L."/>
            <person name="Lui A."/>
            <person name="MacDonald P.J.P."/>
            <person name="Mehta T."/>
            <person name="Montmayeur A."/>
            <person name="Murphy C."/>
            <person name="Neiman D."/>
            <person name="Pearson M."/>
            <person name="Priest M."/>
            <person name="Roberts A."/>
            <person name="Saif S."/>
            <person name="Shea T."/>
            <person name="Shenoy N."/>
            <person name="Sisk P."/>
            <person name="Stolte C."/>
            <person name="Sykes S."/>
            <person name="Yandava C."/>
            <person name="Wortman J."/>
            <person name="Nusbaum C."/>
            <person name="Birren B."/>
        </authorList>
    </citation>
    <scope>NUCLEOTIDE SEQUENCE</scope>
    <source>
        <strain evidence="2">R3-111a-1</strain>
    </source>
</reference>
<organism evidence="2">
    <name type="scientific">Gaeumannomyces tritici (strain R3-111a-1)</name>
    <name type="common">Wheat and barley take-all root rot fungus</name>
    <name type="synonym">Gaeumannomyces graminis var. tritici</name>
    <dbReference type="NCBI Taxonomy" id="644352"/>
    <lineage>
        <taxon>Eukaryota</taxon>
        <taxon>Fungi</taxon>
        <taxon>Dikarya</taxon>
        <taxon>Ascomycota</taxon>
        <taxon>Pezizomycotina</taxon>
        <taxon>Sordariomycetes</taxon>
        <taxon>Sordariomycetidae</taxon>
        <taxon>Magnaporthales</taxon>
        <taxon>Magnaporthaceae</taxon>
        <taxon>Gaeumannomyces</taxon>
    </lineage>
</organism>
<sequence length="194" mass="20976">MASPSHADTGFLPAPDTMSNTTNHSGEPVKRDTGPADGTVVVVVPSNTTVVSGATASRGRPSPGSERRSRRSMVGKDTTRSSDGRRRRSKMGPGMALGRGRTDGELSMVAGACFVSRGGSLAITIIEVDLHGILVGTLYPPHTFVRPRTSAHLTVDRYYFLPNTYQLEPALQQPYQEMILSMISWVFVDCKRIL</sequence>
<evidence type="ECO:0000256" key="1">
    <source>
        <dbReference type="SAM" id="MobiDB-lite"/>
    </source>
</evidence>
<dbReference type="RefSeq" id="XP_009227302.1">
    <property type="nucleotide sequence ID" value="XM_009229038.1"/>
</dbReference>